<evidence type="ECO:0000256" key="12">
    <source>
        <dbReference type="PIRSR" id="PIRSR603542-1"/>
    </source>
</evidence>
<dbReference type="RefSeq" id="WP_012830966.1">
    <property type="nucleotide sequence ID" value="NC_013440.1"/>
</dbReference>
<feature type="binding site" evidence="12">
    <location>
        <begin position="102"/>
        <end position="103"/>
    </location>
    <ligand>
        <name>CoA</name>
        <dbReference type="ChEBI" id="CHEBI:57287"/>
    </ligand>
</feature>
<dbReference type="Pfam" id="PF01648">
    <property type="entry name" value="ACPS"/>
    <property type="match status" value="1"/>
</dbReference>
<dbReference type="KEGG" id="hoh:Hoch_5899"/>
<dbReference type="STRING" id="502025.Hoch_5899"/>
<evidence type="ECO:0000256" key="10">
    <source>
        <dbReference type="ARBA" id="ARBA00049176"/>
    </source>
</evidence>
<evidence type="ECO:0000256" key="1">
    <source>
        <dbReference type="ARBA" id="ARBA00003937"/>
    </source>
</evidence>
<comment type="pathway">
    <text evidence="2">Siderophore biosynthesis; enterobactin biosynthesis.</text>
</comment>
<dbReference type="OrthoDB" id="8210607at2"/>
<proteinExistence type="inferred from homology"/>
<comment type="cofactor">
    <cofactor evidence="13">
        <name>Mg(2+)</name>
        <dbReference type="ChEBI" id="CHEBI:18420"/>
    </cofactor>
</comment>
<evidence type="ECO:0000256" key="9">
    <source>
        <dbReference type="ARBA" id="ARBA00031996"/>
    </source>
</evidence>
<evidence type="ECO:0000256" key="11">
    <source>
        <dbReference type="ARBA" id="ARBA00049191"/>
    </source>
</evidence>
<dbReference type="InterPro" id="IPR003542">
    <property type="entry name" value="Enbac_synth_compD-like"/>
</dbReference>
<feature type="binding site" evidence="12">
    <location>
        <position position="58"/>
    </location>
    <ligand>
        <name>CoA</name>
        <dbReference type="ChEBI" id="CHEBI:57287"/>
    </ligand>
</feature>
<feature type="domain" description="4'-phosphopantetheinyl transferase" evidence="14">
    <location>
        <begin position="119"/>
        <end position="209"/>
    </location>
</feature>
<evidence type="ECO:0000256" key="7">
    <source>
        <dbReference type="ARBA" id="ARBA00023191"/>
    </source>
</evidence>
<evidence type="ECO:0000256" key="6">
    <source>
        <dbReference type="ARBA" id="ARBA00022679"/>
    </source>
</evidence>
<reference evidence="16 17" key="1">
    <citation type="journal article" date="2010" name="Stand. Genomic Sci.">
        <title>Complete genome sequence of Haliangium ochraceum type strain (SMP-2).</title>
        <authorList>
            <consortium name="US DOE Joint Genome Institute (JGI-PGF)"/>
            <person name="Ivanova N."/>
            <person name="Daum C."/>
            <person name="Lang E."/>
            <person name="Abt B."/>
            <person name="Kopitz M."/>
            <person name="Saunders E."/>
            <person name="Lapidus A."/>
            <person name="Lucas S."/>
            <person name="Glavina Del Rio T."/>
            <person name="Nolan M."/>
            <person name="Tice H."/>
            <person name="Copeland A."/>
            <person name="Cheng J.F."/>
            <person name="Chen F."/>
            <person name="Bruce D."/>
            <person name="Goodwin L."/>
            <person name="Pitluck S."/>
            <person name="Mavromatis K."/>
            <person name="Pati A."/>
            <person name="Mikhailova N."/>
            <person name="Chen A."/>
            <person name="Palaniappan K."/>
            <person name="Land M."/>
            <person name="Hauser L."/>
            <person name="Chang Y.J."/>
            <person name="Jeffries C.D."/>
            <person name="Detter J.C."/>
            <person name="Brettin T."/>
            <person name="Rohde M."/>
            <person name="Goker M."/>
            <person name="Bristow J."/>
            <person name="Markowitz V."/>
            <person name="Eisen J.A."/>
            <person name="Hugenholtz P."/>
            <person name="Kyrpides N.C."/>
            <person name="Klenk H.P."/>
        </authorList>
    </citation>
    <scope>NUCLEOTIDE SEQUENCE [LARGE SCALE GENOMIC DNA]</scope>
    <source>
        <strain evidence="17">DSM 14365 / CIP 107738 / JCM 11303 / AJ 13395 / SMP-2</strain>
    </source>
</reference>
<accession>D0LIL8</accession>
<dbReference type="InterPro" id="IPR008278">
    <property type="entry name" value="4-PPantetheinyl_Trfase_dom"/>
</dbReference>
<dbReference type="EMBL" id="CP001804">
    <property type="protein sequence ID" value="ACY18374.1"/>
    <property type="molecule type" value="Genomic_DNA"/>
</dbReference>
<dbReference type="InterPro" id="IPR041354">
    <property type="entry name" value="4PPT_N"/>
</dbReference>
<dbReference type="InterPro" id="IPR037143">
    <property type="entry name" value="4-PPantetheinyl_Trfase_dom_sf"/>
</dbReference>
<feature type="binding site" evidence="12">
    <location>
        <position position="171"/>
    </location>
    <ligand>
        <name>CoA</name>
        <dbReference type="ChEBI" id="CHEBI:57287"/>
    </ligand>
</feature>
<feature type="binding site" evidence="12">
    <location>
        <position position="167"/>
    </location>
    <ligand>
        <name>CoA</name>
        <dbReference type="ChEBI" id="CHEBI:57287"/>
    </ligand>
</feature>
<keyword evidence="13" id="KW-0479">Metal-binding</keyword>
<dbReference type="HOGENOM" id="CLU_1132359_0_0_7"/>
<comment type="catalytic activity">
    <reaction evidence="11">
        <text>apo-[peptidyl-carrier protein] + CoA = holo-[peptidyl-carrier protein] + adenosine 3',5'-bisphosphate + H(+)</text>
        <dbReference type="Rhea" id="RHEA:46228"/>
        <dbReference type="Rhea" id="RHEA-COMP:11479"/>
        <dbReference type="Rhea" id="RHEA-COMP:11480"/>
        <dbReference type="ChEBI" id="CHEBI:15378"/>
        <dbReference type="ChEBI" id="CHEBI:29999"/>
        <dbReference type="ChEBI" id="CHEBI:57287"/>
        <dbReference type="ChEBI" id="CHEBI:58343"/>
        <dbReference type="ChEBI" id="CHEBI:64479"/>
    </reaction>
</comment>
<protein>
    <recommendedName>
        <fullName evidence="5">Enterobactin synthase component D</fullName>
    </recommendedName>
    <alternativeName>
        <fullName evidence="8">4'-phosphopantetheinyl transferase EntD</fullName>
    </alternativeName>
    <alternativeName>
        <fullName evidence="9">Enterochelin synthase D</fullName>
    </alternativeName>
</protein>
<feature type="binding site" evidence="12">
    <location>
        <position position="66"/>
    </location>
    <ligand>
        <name>CoA</name>
        <dbReference type="ChEBI" id="CHEBI:57287"/>
    </ligand>
</feature>
<feature type="binding site" evidence="13">
    <location>
        <position position="125"/>
    </location>
    <ligand>
        <name>Mg(2+)</name>
        <dbReference type="ChEBI" id="CHEBI:18420"/>
    </ligand>
</feature>
<dbReference type="GO" id="GO:0008897">
    <property type="term" value="F:holo-[acyl-carrier-protein] synthase activity"/>
    <property type="evidence" value="ECO:0007669"/>
    <property type="project" value="InterPro"/>
</dbReference>
<evidence type="ECO:0000259" key="14">
    <source>
        <dbReference type="Pfam" id="PF01648"/>
    </source>
</evidence>
<comment type="subunit">
    <text evidence="4">EntB, EntD, EntE, and EntF form a multienzyme complex called enterobactin synthase.</text>
</comment>
<evidence type="ECO:0000256" key="3">
    <source>
        <dbReference type="ARBA" id="ARBA00008342"/>
    </source>
</evidence>
<evidence type="ECO:0000256" key="13">
    <source>
        <dbReference type="PIRSR" id="PIRSR603542-2"/>
    </source>
</evidence>
<keyword evidence="7" id="KW-0259">Enterobactin biosynthesis</keyword>
<evidence type="ECO:0000313" key="16">
    <source>
        <dbReference type="EMBL" id="ACY18374.1"/>
    </source>
</evidence>
<organism evidence="16 17">
    <name type="scientific">Haliangium ochraceum (strain DSM 14365 / JCM 11303 / SMP-2)</name>
    <dbReference type="NCBI Taxonomy" id="502025"/>
    <lineage>
        <taxon>Bacteria</taxon>
        <taxon>Pseudomonadati</taxon>
        <taxon>Myxococcota</taxon>
        <taxon>Polyangia</taxon>
        <taxon>Haliangiales</taxon>
        <taxon>Kofleriaceae</taxon>
        <taxon>Haliangium</taxon>
    </lineage>
</organism>
<dbReference type="PRINTS" id="PR01399">
    <property type="entry name" value="ENTSNTHTASED"/>
</dbReference>
<evidence type="ECO:0000313" key="17">
    <source>
        <dbReference type="Proteomes" id="UP000001880"/>
    </source>
</evidence>
<keyword evidence="13" id="KW-0460">Magnesium</keyword>
<dbReference type="GO" id="GO:0000287">
    <property type="term" value="F:magnesium ion binding"/>
    <property type="evidence" value="ECO:0007669"/>
    <property type="project" value="InterPro"/>
</dbReference>
<comment type="function">
    <text evidence="1">Involved in the biosynthesis of the siderophore enterobactin (enterochelin), which is a macrocyclic trimeric lactone of N-(2,3-dihydroxybenzoyl)-serine. The serine trilactone serves as a scaffolding for the three catechol functionalities that provide hexadentate coordination for the tightly ligated iron(2+) atoms. Plays an essential role in the assembly of the enterobactin by catalyzing the transfer of the 4'-phosphopantetheine (Ppant) moiety from coenzyme A to the apo-domains of both EntB (ArCP domain) and EntF (PCP domain) to yield their holo-forms which make them competent for the activation of 2,3-dihydroxybenzoate (DHB) and L-serine, respectively.</text>
</comment>
<dbReference type="GO" id="GO:0009239">
    <property type="term" value="P:enterobactin biosynthetic process"/>
    <property type="evidence" value="ECO:0007669"/>
    <property type="project" value="UniProtKB-UniPathway"/>
</dbReference>
<evidence type="ECO:0000259" key="15">
    <source>
        <dbReference type="Pfam" id="PF17837"/>
    </source>
</evidence>
<name>D0LIL8_HALO1</name>
<feature type="binding site" evidence="13">
    <location>
        <position position="123"/>
    </location>
    <ligand>
        <name>Mg(2+)</name>
        <dbReference type="ChEBI" id="CHEBI:18420"/>
    </ligand>
</feature>
<evidence type="ECO:0000256" key="5">
    <source>
        <dbReference type="ARBA" id="ARBA00019087"/>
    </source>
</evidence>
<sequence length="245" mass="26432">MTLGESVPPLKIAFERELPAGVCVGVAIPMMEEGDARVAITGLLDEEQRVASALAARRQPTWVAGRLALRAALQRLGASPGPLLVSARGAPTLPEGFVGSISHKADLAVALAARDEGWRVGVDIERSTMGEQDISRRVLTPGEIDALSELPDGLRNQYVMVSFSLKESIYKSIDPYLNRYVGFHEMAVALREDGGAEVTSLLSSGEALEVQGWWFLREGRVLTCARARLPDESNRESTTGYPGDT</sequence>
<dbReference type="Gene3D" id="3.90.470.20">
    <property type="entry name" value="4'-phosphopantetheinyl transferase domain"/>
    <property type="match status" value="1"/>
</dbReference>
<dbReference type="PANTHER" id="PTHR38096:SF1">
    <property type="entry name" value="ENTEROBACTIN SYNTHASE COMPONENT D"/>
    <property type="match status" value="1"/>
</dbReference>
<dbReference type="UniPathway" id="UPA00017"/>
<feature type="domain" description="4'-phosphopantetheinyl transferase N-terminal" evidence="15">
    <location>
        <begin position="46"/>
        <end position="113"/>
    </location>
</feature>
<comment type="similarity">
    <text evidence="3">Belongs to the P-Pant transferase superfamily. EntD family.</text>
</comment>
<comment type="catalytic activity">
    <reaction evidence="10">
        <text>apo-[aryl-carrier protein] + CoA = holo-[aryl-carrier protein] + adenosine 3',5'-bisphosphate + H(+)</text>
        <dbReference type="Rhea" id="RHEA:48404"/>
        <dbReference type="Rhea" id="RHEA-COMP:15903"/>
        <dbReference type="Rhea" id="RHEA-COMP:17557"/>
        <dbReference type="ChEBI" id="CHEBI:15378"/>
        <dbReference type="ChEBI" id="CHEBI:29999"/>
        <dbReference type="ChEBI" id="CHEBI:57287"/>
        <dbReference type="ChEBI" id="CHEBI:58343"/>
        <dbReference type="ChEBI" id="CHEBI:64479"/>
    </reaction>
</comment>
<dbReference type="GO" id="GO:0005886">
    <property type="term" value="C:plasma membrane"/>
    <property type="evidence" value="ECO:0007669"/>
    <property type="project" value="TreeGrafter"/>
</dbReference>
<keyword evidence="17" id="KW-1185">Reference proteome</keyword>
<keyword evidence="6 16" id="KW-0808">Transferase</keyword>
<dbReference type="Proteomes" id="UP000001880">
    <property type="component" value="Chromosome"/>
</dbReference>
<dbReference type="PANTHER" id="PTHR38096">
    <property type="entry name" value="ENTEROBACTIN SYNTHASE COMPONENT D"/>
    <property type="match status" value="1"/>
</dbReference>
<dbReference type="SUPFAM" id="SSF56214">
    <property type="entry name" value="4'-phosphopantetheinyl transferase"/>
    <property type="match status" value="2"/>
</dbReference>
<dbReference type="Pfam" id="PF17837">
    <property type="entry name" value="4PPT_N"/>
    <property type="match status" value="1"/>
</dbReference>
<gene>
    <name evidence="16" type="ordered locus">Hoch_5899</name>
</gene>
<evidence type="ECO:0000256" key="2">
    <source>
        <dbReference type="ARBA" id="ARBA00004993"/>
    </source>
</evidence>
<feature type="binding site" evidence="13">
    <location>
        <position position="124"/>
    </location>
    <ligand>
        <name>Mg(2+)</name>
        <dbReference type="ChEBI" id="CHEBI:18420"/>
    </ligand>
</feature>
<dbReference type="eggNOG" id="COG2977">
    <property type="taxonomic scope" value="Bacteria"/>
</dbReference>
<evidence type="ECO:0000256" key="8">
    <source>
        <dbReference type="ARBA" id="ARBA00029894"/>
    </source>
</evidence>
<feature type="binding site" evidence="12">
    <location>
        <position position="123"/>
    </location>
    <ligand>
        <name>CoA</name>
        <dbReference type="ChEBI" id="CHEBI:57287"/>
    </ligand>
</feature>
<dbReference type="AlphaFoldDB" id="D0LIL8"/>
<dbReference type="GO" id="GO:0009366">
    <property type="term" value="C:enterobactin synthetase complex"/>
    <property type="evidence" value="ECO:0007669"/>
    <property type="project" value="InterPro"/>
</dbReference>
<evidence type="ECO:0000256" key="4">
    <source>
        <dbReference type="ARBA" id="ARBA00011503"/>
    </source>
</evidence>